<protein>
    <submittedName>
        <fullName evidence="3">DUF1932 domain-containing protein</fullName>
    </submittedName>
</protein>
<dbReference type="InterPro" id="IPR051265">
    <property type="entry name" value="HIBADH-related_NP60_sf"/>
</dbReference>
<evidence type="ECO:0000259" key="1">
    <source>
        <dbReference type="Pfam" id="PF03446"/>
    </source>
</evidence>
<evidence type="ECO:0000313" key="3">
    <source>
        <dbReference type="EMBL" id="MUG72281.1"/>
    </source>
</evidence>
<name>A0A7X3CU11_9BACL</name>
<dbReference type="PANTHER" id="PTHR43580:SF2">
    <property type="entry name" value="CYTOKINE-LIKE NUCLEAR FACTOR N-PAC"/>
    <property type="match status" value="1"/>
</dbReference>
<dbReference type="InterPro" id="IPR015814">
    <property type="entry name" value="Pgluconate_DH_NAD-bd_C"/>
</dbReference>
<dbReference type="Gene3D" id="3.40.50.720">
    <property type="entry name" value="NAD(P)-binding Rossmann-like Domain"/>
    <property type="match status" value="1"/>
</dbReference>
<accession>A0A7X3CU11</accession>
<dbReference type="PANTHER" id="PTHR43580">
    <property type="entry name" value="OXIDOREDUCTASE GLYR1-RELATED"/>
    <property type="match status" value="1"/>
</dbReference>
<dbReference type="Proteomes" id="UP000450917">
    <property type="component" value="Unassembled WGS sequence"/>
</dbReference>
<dbReference type="SUPFAM" id="SSF51735">
    <property type="entry name" value="NAD(P)-binding Rossmann-fold domains"/>
    <property type="match status" value="1"/>
</dbReference>
<dbReference type="EMBL" id="WNZX01000014">
    <property type="protein sequence ID" value="MUG72281.1"/>
    <property type="molecule type" value="Genomic_DNA"/>
</dbReference>
<proteinExistence type="predicted"/>
<evidence type="ECO:0000313" key="4">
    <source>
        <dbReference type="Proteomes" id="UP000450917"/>
    </source>
</evidence>
<feature type="domain" description="6-phosphogluconate dehydrogenase NADP-binding" evidence="1">
    <location>
        <begin position="5"/>
        <end position="130"/>
    </location>
</feature>
<dbReference type="Pfam" id="PF03446">
    <property type="entry name" value="NAD_binding_2"/>
    <property type="match status" value="1"/>
</dbReference>
<dbReference type="SUPFAM" id="SSF48179">
    <property type="entry name" value="6-phosphogluconate dehydrogenase C-terminal domain-like"/>
    <property type="match status" value="1"/>
</dbReference>
<dbReference type="Gene3D" id="1.10.1040.10">
    <property type="entry name" value="N-(1-d-carboxylethyl)-l-norvaline Dehydrogenase, domain 2"/>
    <property type="match status" value="1"/>
</dbReference>
<dbReference type="InterPro" id="IPR036291">
    <property type="entry name" value="NAD(P)-bd_dom_sf"/>
</dbReference>
<gene>
    <name evidence="3" type="ORF">GNP93_16545</name>
</gene>
<evidence type="ECO:0000259" key="2">
    <source>
        <dbReference type="Pfam" id="PF09130"/>
    </source>
</evidence>
<reference evidence="3 4" key="1">
    <citation type="submission" date="2019-11" db="EMBL/GenBank/DDBJ databases">
        <title>Draft genome sequences of five Paenibacillus species of dairy origin.</title>
        <authorList>
            <person name="Olajide A.M."/>
            <person name="Chen S."/>
            <person name="Lapointe G."/>
        </authorList>
    </citation>
    <scope>NUCLEOTIDE SEQUENCE [LARGE SCALE GENOMIC DNA]</scope>
    <source>
        <strain evidence="3 4">2CS3</strain>
    </source>
</reference>
<feature type="domain" description="Phosphogluconate dehydrogenase NAD-binding putative C-terminal" evidence="2">
    <location>
        <begin position="196"/>
        <end position="265"/>
    </location>
</feature>
<dbReference type="Pfam" id="PF09130">
    <property type="entry name" value="DUF1932"/>
    <property type="match status" value="1"/>
</dbReference>
<organism evidence="3 4">
    <name type="scientific">Paenibacillus validus</name>
    <dbReference type="NCBI Taxonomy" id="44253"/>
    <lineage>
        <taxon>Bacteria</taxon>
        <taxon>Bacillati</taxon>
        <taxon>Bacillota</taxon>
        <taxon>Bacilli</taxon>
        <taxon>Bacillales</taxon>
        <taxon>Paenibacillaceae</taxon>
        <taxon>Paenibacillus</taxon>
    </lineage>
</organism>
<dbReference type="GO" id="GO:0050661">
    <property type="term" value="F:NADP binding"/>
    <property type="evidence" value="ECO:0007669"/>
    <property type="project" value="InterPro"/>
</dbReference>
<dbReference type="InterPro" id="IPR006115">
    <property type="entry name" value="6PGDH_NADP-bd"/>
</dbReference>
<sequence length="299" mass="32295">MGVPRIGFIGFGEAAFHISSGLWSEGIEQIVAFDAMLEDLAYGPLIKERAQAAHVSLVSSMQQLIESSDVILCATSAKYAVKIAEDAVKFVKDNQLYADLNSASPTVKKEIATIIGASGALFVDAAVMEAVPPYRHKVPISVSGNGASRFADLMGAYGMNITVINDKAGSSSAMKMVRSVFMKGFTALLLETLSAAHKSGIEREIIQSIGGTLSDRSIEELANLLITRTAVHAERRVAEMEEVTNTLRELNLDFAISAATKIKLQHLVDLDLKLYFNGNAPERYEQVLEAINEISQVSN</sequence>
<dbReference type="RefSeq" id="WP_155615122.1">
    <property type="nucleotide sequence ID" value="NZ_WNZX01000014.1"/>
</dbReference>
<dbReference type="InterPro" id="IPR008927">
    <property type="entry name" value="6-PGluconate_DH-like_C_sf"/>
</dbReference>
<keyword evidence="4" id="KW-1185">Reference proteome</keyword>
<dbReference type="InterPro" id="IPR013328">
    <property type="entry name" value="6PGD_dom2"/>
</dbReference>
<comment type="caution">
    <text evidence="3">The sequence shown here is derived from an EMBL/GenBank/DDBJ whole genome shotgun (WGS) entry which is preliminary data.</text>
</comment>
<dbReference type="AlphaFoldDB" id="A0A7X3CU11"/>